<feature type="region of interest" description="Disordered" evidence="1">
    <location>
        <begin position="1"/>
        <end position="20"/>
    </location>
</feature>
<dbReference type="Pfam" id="PF25995">
    <property type="entry name" value="STB6_N"/>
    <property type="match status" value="1"/>
</dbReference>
<dbReference type="OrthoDB" id="19806at2759"/>
<dbReference type="InterPro" id="IPR059025">
    <property type="entry name" value="STB6_N"/>
</dbReference>
<proteinExistence type="predicted"/>
<evidence type="ECO:0000313" key="3">
    <source>
        <dbReference type="EMBL" id="KAJ3511429.1"/>
    </source>
</evidence>
<evidence type="ECO:0000256" key="1">
    <source>
        <dbReference type="SAM" id="MobiDB-lite"/>
    </source>
</evidence>
<dbReference type="PANTHER" id="PTHR31011">
    <property type="entry name" value="PROTEIN STB2-RELATED"/>
    <property type="match status" value="1"/>
</dbReference>
<sequence>MPPSPSSAQTAQSQRTRPTASSWFTSLAHFRSDYTIVHIPDGNFPPVRDQLYANINLLRMGCSGRTALTLEDPSDTTKDRFISTYHLPETTVAHSLPLPTSLDHLPLTQAQSPSSSPRPKPKSPQIGLGRPSISVIARSERQPHHSTPSLPTRKEKEKLLHGKTKERATFVATVLELVKLVQAGLALFGLYGCNESPNSVPANLVLDGLLCDDTVEGIRRWIATIGGPCVGLEPSERLADPMFVAALLSLVLSIRNKLAHLGCSSVCPLH</sequence>
<protein>
    <recommendedName>
        <fullName evidence="2">STB6-like N-terminal domain-containing protein</fullName>
    </recommendedName>
</protein>
<dbReference type="Proteomes" id="UP001148786">
    <property type="component" value="Unassembled WGS sequence"/>
</dbReference>
<evidence type="ECO:0000259" key="2">
    <source>
        <dbReference type="Pfam" id="PF25995"/>
    </source>
</evidence>
<dbReference type="InterPro" id="IPR038919">
    <property type="entry name" value="STB2/STB2"/>
</dbReference>
<feature type="compositionally biased region" description="Low complexity" evidence="1">
    <location>
        <begin position="1"/>
        <end position="17"/>
    </location>
</feature>
<feature type="domain" description="STB6-like N-terminal" evidence="2">
    <location>
        <begin position="13"/>
        <end position="60"/>
    </location>
</feature>
<dbReference type="EMBL" id="JANKHO010000328">
    <property type="protein sequence ID" value="KAJ3511429.1"/>
    <property type="molecule type" value="Genomic_DNA"/>
</dbReference>
<feature type="region of interest" description="Disordered" evidence="1">
    <location>
        <begin position="96"/>
        <end position="161"/>
    </location>
</feature>
<reference evidence="3" key="1">
    <citation type="submission" date="2022-07" db="EMBL/GenBank/DDBJ databases">
        <title>Genome Sequence of Agrocybe chaxingu.</title>
        <authorList>
            <person name="Buettner E."/>
        </authorList>
    </citation>
    <scope>NUCLEOTIDE SEQUENCE</scope>
    <source>
        <strain evidence="3">MP-N11</strain>
    </source>
</reference>
<gene>
    <name evidence="3" type="ORF">NLJ89_g4105</name>
</gene>
<name>A0A9W8MW91_9AGAR</name>
<keyword evidence="4" id="KW-1185">Reference proteome</keyword>
<dbReference type="AlphaFoldDB" id="A0A9W8MW91"/>
<organism evidence="3 4">
    <name type="scientific">Agrocybe chaxingu</name>
    <dbReference type="NCBI Taxonomy" id="84603"/>
    <lineage>
        <taxon>Eukaryota</taxon>
        <taxon>Fungi</taxon>
        <taxon>Dikarya</taxon>
        <taxon>Basidiomycota</taxon>
        <taxon>Agaricomycotina</taxon>
        <taxon>Agaricomycetes</taxon>
        <taxon>Agaricomycetidae</taxon>
        <taxon>Agaricales</taxon>
        <taxon>Agaricineae</taxon>
        <taxon>Strophariaceae</taxon>
        <taxon>Agrocybe</taxon>
    </lineage>
</organism>
<feature type="compositionally biased region" description="Basic and acidic residues" evidence="1">
    <location>
        <begin position="152"/>
        <end position="161"/>
    </location>
</feature>
<accession>A0A9W8MW91</accession>
<evidence type="ECO:0000313" key="4">
    <source>
        <dbReference type="Proteomes" id="UP001148786"/>
    </source>
</evidence>
<comment type="caution">
    <text evidence="3">The sequence shown here is derived from an EMBL/GenBank/DDBJ whole genome shotgun (WGS) entry which is preliminary data.</text>
</comment>
<dbReference type="GO" id="GO:0070822">
    <property type="term" value="C:Sin3-type complex"/>
    <property type="evidence" value="ECO:0007669"/>
    <property type="project" value="TreeGrafter"/>
</dbReference>
<dbReference type="PANTHER" id="PTHR31011:SF2">
    <property type="entry name" value="PROTEIN STB2-RELATED"/>
    <property type="match status" value="1"/>
</dbReference>